<name>A0A235F8A5_9BACL</name>
<evidence type="ECO:0000256" key="1">
    <source>
        <dbReference type="ARBA" id="ARBA00005417"/>
    </source>
</evidence>
<dbReference type="AlphaFoldDB" id="A0A235F8A5"/>
<comment type="caution">
    <text evidence="6">The sequence shown here is derived from an EMBL/GenBank/DDBJ whole genome shotgun (WGS) entry which is preliminary data.</text>
</comment>
<evidence type="ECO:0000256" key="4">
    <source>
        <dbReference type="ARBA" id="ARBA00022840"/>
    </source>
</evidence>
<accession>A0A235F8A5</accession>
<dbReference type="OrthoDB" id="9804819at2"/>
<dbReference type="RefSeq" id="WP_094252848.1">
    <property type="nucleotide sequence ID" value="NZ_JBHLXL010000001.1"/>
</dbReference>
<protein>
    <submittedName>
        <fullName evidence="6">Bacitracin ABC transporter ATP-binding protein</fullName>
    </submittedName>
</protein>
<dbReference type="PANTHER" id="PTHR43335:SF4">
    <property type="entry name" value="ABC TRANSPORTER, ATP-BINDING PROTEIN"/>
    <property type="match status" value="1"/>
</dbReference>
<dbReference type="GO" id="GO:0005524">
    <property type="term" value="F:ATP binding"/>
    <property type="evidence" value="ECO:0007669"/>
    <property type="project" value="UniProtKB-KW"/>
</dbReference>
<dbReference type="Pfam" id="PF00005">
    <property type="entry name" value="ABC_tran"/>
    <property type="match status" value="1"/>
</dbReference>
<dbReference type="GO" id="GO:0016887">
    <property type="term" value="F:ATP hydrolysis activity"/>
    <property type="evidence" value="ECO:0007669"/>
    <property type="project" value="InterPro"/>
</dbReference>
<organism evidence="6 7">
    <name type="scientific">Fictibacillus aquaticus</name>
    <dbReference type="NCBI Taxonomy" id="2021314"/>
    <lineage>
        <taxon>Bacteria</taxon>
        <taxon>Bacillati</taxon>
        <taxon>Bacillota</taxon>
        <taxon>Bacilli</taxon>
        <taxon>Bacillales</taxon>
        <taxon>Fictibacillaceae</taxon>
        <taxon>Fictibacillus</taxon>
    </lineage>
</organism>
<dbReference type="Gene3D" id="3.40.50.300">
    <property type="entry name" value="P-loop containing nucleotide triphosphate hydrolases"/>
    <property type="match status" value="1"/>
</dbReference>
<dbReference type="InterPro" id="IPR003439">
    <property type="entry name" value="ABC_transporter-like_ATP-bd"/>
</dbReference>
<keyword evidence="4 6" id="KW-0067">ATP-binding</keyword>
<sequence>MSEFTLELKNVSKRLKKKNVVDDLSFSVRKGEVFGLLGPNGAGKTTTIRMIVGLISMTSGEVMINGLSVKKDFEKAMTHVGAIVENPQLYDYLTGYKNLMQYARILPGITKERIQEVIKLVDLEAAIHHKVKTYSLGMRQRLGVAQALLHKPSLLILDEPTNGLDPQGIYDLRNYLRQLANNGTSVMVSSHMLAEMQMMCDRVAIIQEGKLIEIQEITNVSEQEIRVEFEIDGDLKLAQKLVLDTVPDAMTEIVGSSVLAVQSSVDLPIAGLNRQFILAGLDVSGISKKSKTLEEKFLETTKKGGGINETTVAHS</sequence>
<feature type="domain" description="ABC transporter" evidence="5">
    <location>
        <begin position="6"/>
        <end position="233"/>
    </location>
</feature>
<comment type="similarity">
    <text evidence="1">Belongs to the ABC transporter superfamily.</text>
</comment>
<keyword evidence="3" id="KW-0547">Nucleotide-binding</keyword>
<dbReference type="InterPro" id="IPR017871">
    <property type="entry name" value="ABC_transporter-like_CS"/>
</dbReference>
<evidence type="ECO:0000313" key="7">
    <source>
        <dbReference type="Proteomes" id="UP000215059"/>
    </source>
</evidence>
<dbReference type="PROSITE" id="PS00211">
    <property type="entry name" value="ABC_TRANSPORTER_1"/>
    <property type="match status" value="1"/>
</dbReference>
<dbReference type="Proteomes" id="UP000215059">
    <property type="component" value="Unassembled WGS sequence"/>
</dbReference>
<evidence type="ECO:0000313" key="6">
    <source>
        <dbReference type="EMBL" id="OYD57498.1"/>
    </source>
</evidence>
<evidence type="ECO:0000259" key="5">
    <source>
        <dbReference type="PROSITE" id="PS50893"/>
    </source>
</evidence>
<proteinExistence type="inferred from homology"/>
<keyword evidence="7" id="KW-1185">Reference proteome</keyword>
<gene>
    <name evidence="6" type="ORF">CGZ90_12540</name>
</gene>
<evidence type="ECO:0000256" key="3">
    <source>
        <dbReference type="ARBA" id="ARBA00022741"/>
    </source>
</evidence>
<dbReference type="EMBL" id="NOII01000003">
    <property type="protein sequence ID" value="OYD57498.1"/>
    <property type="molecule type" value="Genomic_DNA"/>
</dbReference>
<dbReference type="SMART" id="SM00382">
    <property type="entry name" value="AAA"/>
    <property type="match status" value="1"/>
</dbReference>
<reference evidence="6 7" key="1">
    <citation type="submission" date="2017-07" db="EMBL/GenBank/DDBJ databases">
        <title>Fictibacillus sp. nov. GDSW-R2A3 Genome sequencing and assembly.</title>
        <authorList>
            <person name="Mayilraj S."/>
        </authorList>
    </citation>
    <scope>NUCLEOTIDE SEQUENCE [LARGE SCALE GENOMIC DNA]</scope>
    <source>
        <strain evidence="6 7">GDSW-R2A3</strain>
    </source>
</reference>
<dbReference type="InterPro" id="IPR027417">
    <property type="entry name" value="P-loop_NTPase"/>
</dbReference>
<dbReference type="PANTHER" id="PTHR43335">
    <property type="entry name" value="ABC TRANSPORTER, ATP-BINDING PROTEIN"/>
    <property type="match status" value="1"/>
</dbReference>
<dbReference type="PROSITE" id="PS50893">
    <property type="entry name" value="ABC_TRANSPORTER_2"/>
    <property type="match status" value="1"/>
</dbReference>
<dbReference type="SUPFAM" id="SSF52540">
    <property type="entry name" value="P-loop containing nucleoside triphosphate hydrolases"/>
    <property type="match status" value="1"/>
</dbReference>
<evidence type="ECO:0000256" key="2">
    <source>
        <dbReference type="ARBA" id="ARBA00022448"/>
    </source>
</evidence>
<dbReference type="InterPro" id="IPR003593">
    <property type="entry name" value="AAA+_ATPase"/>
</dbReference>
<keyword evidence="2" id="KW-0813">Transport</keyword>